<evidence type="ECO:0000313" key="9">
    <source>
        <dbReference type="EMBL" id="BDU78546.1"/>
    </source>
</evidence>
<feature type="signal peptide" evidence="7">
    <location>
        <begin position="1"/>
        <end position="23"/>
    </location>
</feature>
<keyword evidence="10" id="KW-1185">Reference proteome</keyword>
<feature type="domain" description="TonB-dependent transporter Oar-like beta-barrel" evidence="8">
    <location>
        <begin position="239"/>
        <end position="317"/>
    </location>
</feature>
<name>A0AA48KDT7_9BACT</name>
<dbReference type="PANTHER" id="PTHR30069:SF46">
    <property type="entry name" value="OAR PROTEIN"/>
    <property type="match status" value="1"/>
</dbReference>
<dbReference type="PANTHER" id="PTHR30069">
    <property type="entry name" value="TONB-DEPENDENT OUTER MEMBRANE RECEPTOR"/>
    <property type="match status" value="1"/>
</dbReference>
<dbReference type="GO" id="GO:0044718">
    <property type="term" value="P:siderophore transmembrane transport"/>
    <property type="evidence" value="ECO:0007669"/>
    <property type="project" value="TreeGrafter"/>
</dbReference>
<dbReference type="Gene3D" id="2.40.170.20">
    <property type="entry name" value="TonB-dependent receptor, beta-barrel domain"/>
    <property type="match status" value="1"/>
</dbReference>
<dbReference type="RefSeq" id="WP_316410739.1">
    <property type="nucleotide sequence ID" value="NZ_AP027081.1"/>
</dbReference>
<reference evidence="9" key="1">
    <citation type="journal article" date="2023" name="Int. J. Syst. Evol. Microbiol.">
        <title>Mesoterricola silvestris gen. nov., sp. nov., Mesoterricola sediminis sp. nov., Geothrix oryzae sp. nov., Geothrix edaphica sp. nov., Geothrix rubra sp. nov., and Geothrix limicola sp. nov., six novel members of Acidobacteriota isolated from soils.</title>
        <authorList>
            <person name="Itoh H."/>
            <person name="Sugisawa Y."/>
            <person name="Mise K."/>
            <person name="Xu Z."/>
            <person name="Kuniyasu M."/>
            <person name="Ushijima N."/>
            <person name="Kawano K."/>
            <person name="Kobayashi E."/>
            <person name="Shiratori Y."/>
            <person name="Masuda Y."/>
            <person name="Senoo K."/>
        </authorList>
    </citation>
    <scope>NUCLEOTIDE SEQUENCE</scope>
    <source>
        <strain evidence="9">W786</strain>
    </source>
</reference>
<evidence type="ECO:0000256" key="3">
    <source>
        <dbReference type="ARBA" id="ARBA00022452"/>
    </source>
</evidence>
<gene>
    <name evidence="9" type="ORF">METESE_35040</name>
</gene>
<dbReference type="InterPro" id="IPR013784">
    <property type="entry name" value="Carb-bd-like_fold"/>
</dbReference>
<sequence length="988" mass="107467">MTSRFSTLASIGALLVAGVSVHAQSLQTGEVTGTVRDKSGRPVPGAKITAKSGQVSRTAVTSAAGEYRLPLLNAGRWNLTALHDGFQVASASLQVSINETRIANFSLVSVQAVVVEVVDKLGELDTTSTQVGVNLSGETLATIPMDMTSMNALDGLMASVPGVRVADTGVFQVMGGSNDQNAYVVDGNLTNKTYSNTSTSNGVGASVQPAREFIETVEVVTNAFGAEYGVFGGVVNALTKSGSNTFTGSLFYGTNFPKSAALPYYAEGWTPQRARTAEDDKYHRYGFTVGGPIIKDKLFFFVGFQGFRDVVPPTTLATGSLNWNGLKSDDTKISGPNQWTAKLNWYIDASNQLILSATRSHYRSNTGHQYSDYGTLDSGAIRESTNQNVNLTWNWLPTSDFYLVASVGNFKNPSSTSPITGVDYPVMYYDGRYFVDGPGSALANKPAQPEYASYTTGTGGLFNSRGDNPNTQYRVDASWTLGRHNLKAGYLRQVTTYEDFTGGEDIYSIGNSITSPYSWYFLYRLRWSSSYTKYNGVLQGHYLKDVVTLAPGLRLDAGLRYDSFNYKGAFGPYDGMHLADYDKPGRQLQPRIGLVWDVDQDGRKKIFAHFGRYFMSMPMSAVSWAKTSGIYYDMWFPGSWTYNQDYSGGPITLGSQTPDMTMLLLGGTGKPQPHATDLRLPRKNAWTVGADWTLAKGLSVGGSWTFWELKDVMDDSYFLNEDGSAAFSALSATKVIWNPHPGAVTFVDSDGVQHTWNSNFPEPKNRYIGLNLHASMQGERYGVTFNYTWTHHYGNYQGESQNYLTYATTGNQTGAGSAGLTYDFDFAKGIADGNMEGDPVHEFKLQGSCRFAVLGHDFTMGLTSIYQSGVGLTSTMNAGARWAASATSGFGGLPTSYVTVNNLRGDMGNAPWNLLVNTDLSTSIRFKGIEVRLNASIHNVFNSRTVLGRWGGKYEGSYQSEITADPNYGLVIRGMAGRSVTAGCSIQF</sequence>
<accession>A0AA48KDT7</accession>
<dbReference type="InterPro" id="IPR057601">
    <property type="entry name" value="Oar-like_b-barrel"/>
</dbReference>
<dbReference type="Gene3D" id="2.170.130.10">
    <property type="entry name" value="TonB-dependent receptor, plug domain"/>
    <property type="match status" value="1"/>
</dbReference>
<dbReference type="InterPro" id="IPR039426">
    <property type="entry name" value="TonB-dep_rcpt-like"/>
</dbReference>
<evidence type="ECO:0000256" key="4">
    <source>
        <dbReference type="ARBA" id="ARBA00022692"/>
    </source>
</evidence>
<evidence type="ECO:0000256" key="6">
    <source>
        <dbReference type="ARBA" id="ARBA00023237"/>
    </source>
</evidence>
<dbReference type="SUPFAM" id="SSF49452">
    <property type="entry name" value="Starch-binding domain-like"/>
    <property type="match status" value="1"/>
</dbReference>
<evidence type="ECO:0000256" key="1">
    <source>
        <dbReference type="ARBA" id="ARBA00004571"/>
    </source>
</evidence>
<keyword evidence="7" id="KW-0732">Signal</keyword>
<keyword evidence="3" id="KW-1134">Transmembrane beta strand</keyword>
<dbReference type="GO" id="GO:0009279">
    <property type="term" value="C:cell outer membrane"/>
    <property type="evidence" value="ECO:0007669"/>
    <property type="project" value="UniProtKB-SubCell"/>
</dbReference>
<dbReference type="AlphaFoldDB" id="A0AA48KDT7"/>
<protein>
    <submittedName>
        <fullName evidence="9">Membrane protein</fullName>
    </submittedName>
</protein>
<dbReference type="InterPro" id="IPR037066">
    <property type="entry name" value="Plug_dom_sf"/>
</dbReference>
<organism evidence="9 10">
    <name type="scientific">Mesoterricola sediminis</name>
    <dbReference type="NCBI Taxonomy" id="2927980"/>
    <lineage>
        <taxon>Bacteria</taxon>
        <taxon>Pseudomonadati</taxon>
        <taxon>Acidobacteriota</taxon>
        <taxon>Holophagae</taxon>
        <taxon>Holophagales</taxon>
        <taxon>Holophagaceae</taxon>
        <taxon>Mesoterricola</taxon>
    </lineage>
</organism>
<evidence type="ECO:0000256" key="2">
    <source>
        <dbReference type="ARBA" id="ARBA00022448"/>
    </source>
</evidence>
<dbReference type="EMBL" id="AP027081">
    <property type="protein sequence ID" value="BDU78546.1"/>
    <property type="molecule type" value="Genomic_DNA"/>
</dbReference>
<keyword evidence="2" id="KW-0813">Transport</keyword>
<dbReference type="Gene3D" id="2.60.40.1120">
    <property type="entry name" value="Carboxypeptidase-like, regulatory domain"/>
    <property type="match status" value="1"/>
</dbReference>
<proteinExistence type="predicted"/>
<dbReference type="GO" id="GO:0015344">
    <property type="term" value="F:siderophore uptake transmembrane transporter activity"/>
    <property type="evidence" value="ECO:0007669"/>
    <property type="project" value="TreeGrafter"/>
</dbReference>
<evidence type="ECO:0000259" key="8">
    <source>
        <dbReference type="Pfam" id="PF25183"/>
    </source>
</evidence>
<dbReference type="Pfam" id="PF13620">
    <property type="entry name" value="CarboxypepD_reg"/>
    <property type="match status" value="1"/>
</dbReference>
<dbReference type="Pfam" id="PF25183">
    <property type="entry name" value="OMP_b-brl_4"/>
    <property type="match status" value="2"/>
</dbReference>
<keyword evidence="4" id="KW-0812">Transmembrane</keyword>
<dbReference type="GO" id="GO:0030246">
    <property type="term" value="F:carbohydrate binding"/>
    <property type="evidence" value="ECO:0007669"/>
    <property type="project" value="InterPro"/>
</dbReference>
<evidence type="ECO:0000256" key="5">
    <source>
        <dbReference type="ARBA" id="ARBA00023136"/>
    </source>
</evidence>
<dbReference type="InterPro" id="IPR036942">
    <property type="entry name" value="Beta-barrel_TonB_sf"/>
</dbReference>
<keyword evidence="5" id="KW-0472">Membrane</keyword>
<comment type="subcellular location">
    <subcellularLocation>
        <location evidence="1">Cell outer membrane</location>
        <topology evidence="1">Multi-pass membrane protein</topology>
    </subcellularLocation>
</comment>
<dbReference type="SUPFAM" id="SSF56935">
    <property type="entry name" value="Porins"/>
    <property type="match status" value="1"/>
</dbReference>
<keyword evidence="6" id="KW-0998">Cell outer membrane</keyword>
<evidence type="ECO:0000256" key="7">
    <source>
        <dbReference type="SAM" id="SignalP"/>
    </source>
</evidence>
<dbReference type="Proteomes" id="UP001228113">
    <property type="component" value="Chromosome"/>
</dbReference>
<feature type="chain" id="PRO_5041329633" evidence="7">
    <location>
        <begin position="24"/>
        <end position="988"/>
    </location>
</feature>
<feature type="domain" description="TonB-dependent transporter Oar-like beta-barrel" evidence="8">
    <location>
        <begin position="327"/>
        <end position="805"/>
    </location>
</feature>
<evidence type="ECO:0000313" key="10">
    <source>
        <dbReference type="Proteomes" id="UP001228113"/>
    </source>
</evidence>
<dbReference type="KEGG" id="msea:METESE_35040"/>